<keyword evidence="2" id="KW-1185">Reference proteome</keyword>
<dbReference type="RefSeq" id="WP_015441120.1">
    <property type="nucleotide sequence ID" value="NC_020520.1"/>
</dbReference>
<dbReference type="Gene3D" id="3.40.960.10">
    <property type="entry name" value="VSR Endonuclease"/>
    <property type="match status" value="1"/>
</dbReference>
<dbReference type="InterPro" id="IPR011335">
    <property type="entry name" value="Restrct_endonuc-II-like"/>
</dbReference>
<gene>
    <name evidence="1" type="ORF">YM304_15590</name>
</gene>
<reference evidence="1 2" key="1">
    <citation type="journal article" date="2013" name="Int. J. Syst. Evol. Microbiol.">
        <title>Ilumatobacter nonamiense sp. nov. and Ilumatobacter coccineum sp. nov., isolated from seashore sand.</title>
        <authorList>
            <person name="Matsumoto A."/>
            <person name="Kasai H."/>
            <person name="Matsuo Y."/>
            <person name="Shizuri Y."/>
            <person name="Ichikawa N."/>
            <person name="Fujita N."/>
            <person name="Omura S."/>
            <person name="Takahashi Y."/>
        </authorList>
    </citation>
    <scope>NUCLEOTIDE SEQUENCE [LARGE SCALE GENOMIC DNA]</scope>
    <source>
        <strain evidence="2">NBRC 103263 / KCTC 29153 / YM16-304</strain>
    </source>
</reference>
<accession>A0A6C7E608</accession>
<dbReference type="AlphaFoldDB" id="A0A6C7E608"/>
<dbReference type="KEGG" id="aym:YM304_15590"/>
<evidence type="ECO:0000313" key="2">
    <source>
        <dbReference type="Proteomes" id="UP000011863"/>
    </source>
</evidence>
<organism evidence="1 2">
    <name type="scientific">Ilumatobacter coccineus (strain NBRC 103263 / KCTC 29153 / YM16-304)</name>
    <dbReference type="NCBI Taxonomy" id="1313172"/>
    <lineage>
        <taxon>Bacteria</taxon>
        <taxon>Bacillati</taxon>
        <taxon>Actinomycetota</taxon>
        <taxon>Acidimicrobiia</taxon>
        <taxon>Acidimicrobiales</taxon>
        <taxon>Ilumatobacteraceae</taxon>
        <taxon>Ilumatobacter</taxon>
    </lineage>
</organism>
<evidence type="ECO:0000313" key="1">
    <source>
        <dbReference type="EMBL" id="BAN01873.1"/>
    </source>
</evidence>
<dbReference type="SUPFAM" id="SSF52980">
    <property type="entry name" value="Restriction endonuclease-like"/>
    <property type="match status" value="1"/>
</dbReference>
<sequence>MTTTDRRLAAIATGQHGIIHRREAHASGVTDHQLRSRVKSGSLVQTGPHSFRLFGAHDTPIYELRALLVDLGPEAFASGPTAAALHGFDGFDLRAPFDVTVLRGRNLRRIGHRIHTATELDLVDRAVVQDCASLSGARTMIDLARTLDPVPLTTALDSGLRDGIYNESLLHRRIVALRRSGRYGIPKLIKVIEGAEVTAGGHSWLEREFLRLAAAAGLPAPQTQQVLSRANDRIVRVDFVFPETNIVVEVLGYRYHRSKAAMSRDAERYNALLRNGFLPFQYTYEQVVARPAVVVSELRSLLAAA</sequence>
<dbReference type="EMBL" id="AP012057">
    <property type="protein sequence ID" value="BAN01873.1"/>
    <property type="molecule type" value="Genomic_DNA"/>
</dbReference>
<name>A0A6C7E608_ILUCY</name>
<dbReference type="Proteomes" id="UP000011863">
    <property type="component" value="Chromosome"/>
</dbReference>
<protein>
    <recommendedName>
        <fullName evidence="3">DUF559 domain-containing protein</fullName>
    </recommendedName>
</protein>
<proteinExistence type="predicted"/>
<evidence type="ECO:0008006" key="3">
    <source>
        <dbReference type="Google" id="ProtNLM"/>
    </source>
</evidence>
<dbReference type="OrthoDB" id="5243722at2"/>